<proteinExistence type="predicted"/>
<sequence length="506" mass="58314">MSTLSDQTNNNGSTIASNTVLHDNDLTDQAKNHFGYYSDILRTFESHPQSVLCNKYLTDADRNFFLSDLHTLYTNCKHVLNYTAEHNEFRDYNLPSIGPLMICGVVRAEKRTVYRQVAHHAQFPVEEDQHILRQAGYLPLFACISPDEDSNTESWIRNEMNKDYIYDYHEIFLRMLNSVDMPKSHWLLKSPFHILYLDKIVRQYPNALLIMIHRRLDEVLPSSDEFETAMRNWLLENPQGKQGRHMYSSDEFGLSREDIQTRYADYINLFLSSTSSNNQPSSISVMVLQLYLDWLSEPCRAVAILLLENNIEHQVHELSVIKGETHSDAYKQINPVGKVPALVDDGFNLSESHTIMRYLCVSRNFPDHYYPNDIKQRARVDSWLDWHHTNLRQGAIRLIKANIYGPIKNLSQVTIDESRKEGDNILKSSLSFMEETLSKNNYIAGGDQFSIADIALACEVAMLPVFGGSSEGYPNVQAWLKRLSTEIKTWDQANAKLNQYLASKKK</sequence>
<dbReference type="Proteomes" id="UP000663874">
    <property type="component" value="Unassembled WGS sequence"/>
</dbReference>
<keyword evidence="2" id="KW-0963">Cytoplasm</keyword>
<dbReference type="SUPFAM" id="SSF52540">
    <property type="entry name" value="P-loop containing nucleoside triphosphate hydrolases"/>
    <property type="match status" value="1"/>
</dbReference>
<comment type="caution">
    <text evidence="5">The sequence shown here is derived from an EMBL/GenBank/DDBJ whole genome shotgun (WGS) entry which is preliminary data.</text>
</comment>
<evidence type="ECO:0000256" key="2">
    <source>
        <dbReference type="ARBA" id="ARBA00022490"/>
    </source>
</evidence>
<dbReference type="Pfam" id="PF13469">
    <property type="entry name" value="Sulfotransfer_3"/>
    <property type="match status" value="1"/>
</dbReference>
<dbReference type="InterPro" id="IPR036249">
    <property type="entry name" value="Thioredoxin-like_sf"/>
</dbReference>
<gene>
    <name evidence="5" type="ORF">FNK824_LOCUS30187</name>
</gene>
<evidence type="ECO:0000259" key="3">
    <source>
        <dbReference type="PROSITE" id="PS50404"/>
    </source>
</evidence>
<dbReference type="Pfam" id="PF00043">
    <property type="entry name" value="GST_C"/>
    <property type="match status" value="1"/>
</dbReference>
<dbReference type="InterPro" id="IPR004046">
    <property type="entry name" value="GST_C"/>
</dbReference>
<dbReference type="PANTHER" id="PTHR43917">
    <property type="match status" value="1"/>
</dbReference>
<dbReference type="SFLD" id="SFLDS00019">
    <property type="entry name" value="Glutathione_Transferase_(cytos"/>
    <property type="match status" value="1"/>
</dbReference>
<dbReference type="PANTHER" id="PTHR43917:SF8">
    <property type="entry name" value="GH16740P-RELATED"/>
    <property type="match status" value="1"/>
</dbReference>
<dbReference type="AlphaFoldDB" id="A0A819SVB7"/>
<dbReference type="GO" id="GO:0006749">
    <property type="term" value="P:glutathione metabolic process"/>
    <property type="evidence" value="ECO:0007669"/>
    <property type="project" value="TreeGrafter"/>
</dbReference>
<organism evidence="5 6">
    <name type="scientific">Rotaria sordida</name>
    <dbReference type="NCBI Taxonomy" id="392033"/>
    <lineage>
        <taxon>Eukaryota</taxon>
        <taxon>Metazoa</taxon>
        <taxon>Spiralia</taxon>
        <taxon>Gnathifera</taxon>
        <taxon>Rotifera</taxon>
        <taxon>Eurotatoria</taxon>
        <taxon>Bdelloidea</taxon>
        <taxon>Philodinida</taxon>
        <taxon>Philodinidae</taxon>
        <taxon>Rotaria</taxon>
    </lineage>
</organism>
<dbReference type="SUPFAM" id="SSF52833">
    <property type="entry name" value="Thioredoxin-like"/>
    <property type="match status" value="1"/>
</dbReference>
<comment type="subcellular location">
    <subcellularLocation>
        <location evidence="1">Cytoplasm</location>
    </subcellularLocation>
</comment>
<feature type="domain" description="GST C-terminal" evidence="4">
    <location>
        <begin position="373"/>
        <end position="506"/>
    </location>
</feature>
<dbReference type="InterPro" id="IPR010987">
    <property type="entry name" value="Glutathione-S-Trfase_C-like"/>
</dbReference>
<evidence type="ECO:0000313" key="5">
    <source>
        <dbReference type="EMBL" id="CAF4077817.1"/>
    </source>
</evidence>
<dbReference type="EMBL" id="CAJOBE010009121">
    <property type="protein sequence ID" value="CAF4077817.1"/>
    <property type="molecule type" value="Genomic_DNA"/>
</dbReference>
<dbReference type="GO" id="GO:0005737">
    <property type="term" value="C:cytoplasm"/>
    <property type="evidence" value="ECO:0007669"/>
    <property type="project" value="UniProtKB-SubCell"/>
</dbReference>
<dbReference type="InterPro" id="IPR036282">
    <property type="entry name" value="Glutathione-S-Trfase_C_sf"/>
</dbReference>
<dbReference type="InterPro" id="IPR027417">
    <property type="entry name" value="P-loop_NTPase"/>
</dbReference>
<accession>A0A819SVB7</accession>
<evidence type="ECO:0000256" key="1">
    <source>
        <dbReference type="ARBA" id="ARBA00004496"/>
    </source>
</evidence>
<feature type="domain" description="GST N-terminal" evidence="3">
    <location>
        <begin position="286"/>
        <end position="367"/>
    </location>
</feature>
<dbReference type="SFLD" id="SFLDG00358">
    <property type="entry name" value="Main_(cytGST)"/>
    <property type="match status" value="1"/>
</dbReference>
<dbReference type="Gene3D" id="3.40.30.10">
    <property type="entry name" value="Glutaredoxin"/>
    <property type="match status" value="1"/>
</dbReference>
<dbReference type="PROSITE" id="PS50404">
    <property type="entry name" value="GST_NTER"/>
    <property type="match status" value="1"/>
</dbReference>
<dbReference type="Gene3D" id="3.40.50.300">
    <property type="entry name" value="P-loop containing nucleotide triphosphate hydrolases"/>
    <property type="match status" value="2"/>
</dbReference>
<dbReference type="InterPro" id="IPR051369">
    <property type="entry name" value="GST_Theta"/>
</dbReference>
<dbReference type="GO" id="GO:0004364">
    <property type="term" value="F:glutathione transferase activity"/>
    <property type="evidence" value="ECO:0007669"/>
    <property type="project" value="TreeGrafter"/>
</dbReference>
<evidence type="ECO:0008006" key="7">
    <source>
        <dbReference type="Google" id="ProtNLM"/>
    </source>
</evidence>
<reference evidence="5" key="1">
    <citation type="submission" date="2021-02" db="EMBL/GenBank/DDBJ databases">
        <authorList>
            <person name="Nowell W R."/>
        </authorList>
    </citation>
    <scope>NUCLEOTIDE SEQUENCE</scope>
</reference>
<dbReference type="PROSITE" id="PS50405">
    <property type="entry name" value="GST_CTER"/>
    <property type="match status" value="1"/>
</dbReference>
<dbReference type="InterPro" id="IPR004045">
    <property type="entry name" value="Glutathione_S-Trfase_N"/>
</dbReference>
<dbReference type="InterPro" id="IPR040079">
    <property type="entry name" value="Glutathione_S-Trfase"/>
</dbReference>
<evidence type="ECO:0000313" key="6">
    <source>
        <dbReference type="Proteomes" id="UP000663874"/>
    </source>
</evidence>
<dbReference type="Gene3D" id="1.20.1050.10">
    <property type="match status" value="1"/>
</dbReference>
<evidence type="ECO:0000259" key="4">
    <source>
        <dbReference type="PROSITE" id="PS50405"/>
    </source>
</evidence>
<dbReference type="Pfam" id="PF13417">
    <property type="entry name" value="GST_N_3"/>
    <property type="match status" value="1"/>
</dbReference>
<dbReference type="SUPFAM" id="SSF47616">
    <property type="entry name" value="GST C-terminal domain-like"/>
    <property type="match status" value="1"/>
</dbReference>
<protein>
    <recommendedName>
        <fullName evidence="7">Glutathione S-transferase</fullName>
    </recommendedName>
</protein>
<name>A0A819SVB7_9BILA</name>